<evidence type="ECO:0000313" key="1">
    <source>
        <dbReference type="EMBL" id="GAI51540.1"/>
    </source>
</evidence>
<dbReference type="EMBL" id="BARV01040181">
    <property type="protein sequence ID" value="GAI51540.1"/>
    <property type="molecule type" value="Genomic_DNA"/>
</dbReference>
<feature type="non-terminal residue" evidence="1">
    <location>
        <position position="1"/>
    </location>
</feature>
<gene>
    <name evidence="1" type="ORF">S06H3_61310</name>
</gene>
<dbReference type="AlphaFoldDB" id="X1QKL2"/>
<organism evidence="1">
    <name type="scientific">marine sediment metagenome</name>
    <dbReference type="NCBI Taxonomy" id="412755"/>
    <lineage>
        <taxon>unclassified sequences</taxon>
        <taxon>metagenomes</taxon>
        <taxon>ecological metagenomes</taxon>
    </lineage>
</organism>
<comment type="caution">
    <text evidence="1">The sequence shown here is derived from an EMBL/GenBank/DDBJ whole genome shotgun (WGS) entry which is preliminary data.</text>
</comment>
<name>X1QKL2_9ZZZZ</name>
<sequence>EEMGIVLDYETRERILSIDNQTEATIQMIYDDLARLKDKIIYIKTHYQTYRTETKTTKYYTEYGAGGGYVTGSGIQRFMGGGLPKAQAGWITPPLDSGGIPAIVHKNEVILNPQQQAKLLFEISRGRNIEGGDKALSREVLIHIPLSFDGKVLYDIWEKYDLREGARRI</sequence>
<protein>
    <submittedName>
        <fullName evidence="1">Uncharacterized protein</fullName>
    </submittedName>
</protein>
<proteinExistence type="predicted"/>
<accession>X1QKL2</accession>
<reference evidence="1" key="1">
    <citation type="journal article" date="2014" name="Front. Microbiol.">
        <title>High frequency of phylogenetically diverse reductive dehalogenase-homologous genes in deep subseafloor sedimentary metagenomes.</title>
        <authorList>
            <person name="Kawai M."/>
            <person name="Futagami T."/>
            <person name="Toyoda A."/>
            <person name="Takaki Y."/>
            <person name="Nishi S."/>
            <person name="Hori S."/>
            <person name="Arai W."/>
            <person name="Tsubouchi T."/>
            <person name="Morono Y."/>
            <person name="Uchiyama I."/>
            <person name="Ito T."/>
            <person name="Fujiyama A."/>
            <person name="Inagaki F."/>
            <person name="Takami H."/>
        </authorList>
    </citation>
    <scope>NUCLEOTIDE SEQUENCE</scope>
    <source>
        <strain evidence="1">Expedition CK06-06</strain>
    </source>
</reference>